<comment type="subcellular location">
    <subcellularLocation>
        <location evidence="1">Cytoplasm</location>
    </subcellularLocation>
</comment>
<keyword evidence="2" id="KW-0963">Cytoplasm</keyword>
<dbReference type="InterPro" id="IPR012943">
    <property type="entry name" value="Cnn_1N"/>
</dbReference>
<keyword evidence="5" id="KW-1185">Reference proteome</keyword>
<dbReference type="Pfam" id="PF07989">
    <property type="entry name" value="Cnn_1N"/>
    <property type="match status" value="1"/>
</dbReference>
<evidence type="ECO:0000259" key="3">
    <source>
        <dbReference type="Pfam" id="PF07989"/>
    </source>
</evidence>
<dbReference type="AlphaFoldDB" id="M2Y5Q5"/>
<evidence type="ECO:0000313" key="4">
    <source>
        <dbReference type="EMBL" id="EME31293.1"/>
    </source>
</evidence>
<gene>
    <name evidence="4" type="ORF">Gasu_15320</name>
</gene>
<dbReference type="Gramene" id="EME31293">
    <property type="protein sequence ID" value="EME31293"/>
    <property type="gene ID" value="Gasu_15320"/>
</dbReference>
<dbReference type="GO" id="GO:0005815">
    <property type="term" value="C:microtubule organizing center"/>
    <property type="evidence" value="ECO:0007669"/>
    <property type="project" value="InterPro"/>
</dbReference>
<feature type="domain" description="Centrosomin N-terminal motif 1" evidence="3">
    <location>
        <begin position="28"/>
        <end position="96"/>
    </location>
</feature>
<sequence>MENESFEIVQDSSYFRDNSFLSPPNEALRIQENEIQKLKKLNFNLKLRICQLEERLGLELTGNEEVNLTRRVSAYSDSEERDSPYPSRTSILKELEEEIYRRDLLLTKARTVILSLQKQLSHEDKRHMNDKINQSRQINDSTNNYEAELKKIREESIVPRLVVVSQRILEKLQPYEWESYEVDEFPSYANLSYVLNNLTLIEEKVKAFCEINSDIKDIPSSINSKLDISLRNSFSLKDETDKENIKGPYSGHQQSPLENVLQQSCNSSSLMEADSAKKHQFQTTWGEFLDSIRELGELTFGCDQLLGNTKEVTWPSPIPLKGASCDPDELQNCVYYVLTLQHHLRNIKMKLRTYSGRFQKESPMFQDQPMTVVQSLQNSYSALADKEIPFDLKLSEVSYPCPDKSSALTKTNINNPVSSEFFAQRNIEGKECVHNVLKSLTQFQQSVYFEKLQKMLAETVSLDAKIQQTQQKILKIQQNQSLQNCSSINILRSLSKRKEASFEDMNSDDSSSDNVNGLASVKKYQESFYNLASFVSGAFTIFEEMESDLQVVISEKAIVDTTELDRLLTWGQSVLAPSPFSPGSSRQQEYVLTVWGEEKTVQEGLNLLRNTAEIIKQNLDLEKKQDNDQSLKDTMKLAKSLTVSYNFVERLAHTIATKQNLLNQRLGNMERRLEDLKSTAPPKSRHGKGTDLLLAVTKMSPMPKSQSHRGSSHKALKKWVLEQISETQRTIQQTQKSLDHERKYLLFSWLSSSSK</sequence>
<organism evidence="4 5">
    <name type="scientific">Galdieria sulphuraria</name>
    <name type="common">Red alga</name>
    <dbReference type="NCBI Taxonomy" id="130081"/>
    <lineage>
        <taxon>Eukaryota</taxon>
        <taxon>Rhodophyta</taxon>
        <taxon>Bangiophyceae</taxon>
        <taxon>Galdieriales</taxon>
        <taxon>Galdieriaceae</taxon>
        <taxon>Galdieria</taxon>
    </lineage>
</organism>
<dbReference type="EMBL" id="KB454493">
    <property type="protein sequence ID" value="EME31293.1"/>
    <property type="molecule type" value="Genomic_DNA"/>
</dbReference>
<reference evidence="5" key="1">
    <citation type="journal article" date="2013" name="Science">
        <title>Gene transfer from bacteria and archaea facilitated evolution of an extremophilic eukaryote.</title>
        <authorList>
            <person name="Schonknecht G."/>
            <person name="Chen W.H."/>
            <person name="Ternes C.M."/>
            <person name="Barbier G.G."/>
            <person name="Shrestha R.P."/>
            <person name="Stanke M."/>
            <person name="Brautigam A."/>
            <person name="Baker B.J."/>
            <person name="Banfield J.F."/>
            <person name="Garavito R.M."/>
            <person name="Carr K."/>
            <person name="Wilkerson C."/>
            <person name="Rensing S.A."/>
            <person name="Gagneul D."/>
            <person name="Dickenson N.E."/>
            <person name="Oesterhelt C."/>
            <person name="Lercher M.J."/>
            <person name="Weber A.P."/>
        </authorList>
    </citation>
    <scope>NUCLEOTIDE SEQUENCE [LARGE SCALE GENOMIC DNA]</scope>
    <source>
        <strain evidence="5">074W</strain>
    </source>
</reference>
<evidence type="ECO:0000256" key="2">
    <source>
        <dbReference type="ARBA" id="ARBA00022490"/>
    </source>
</evidence>
<dbReference type="OrthoDB" id="10375530at2759"/>
<evidence type="ECO:0000256" key="1">
    <source>
        <dbReference type="ARBA" id="ARBA00004496"/>
    </source>
</evidence>
<proteinExistence type="predicted"/>
<protein>
    <recommendedName>
        <fullName evidence="3">Centrosomin N-terminal motif 1 domain-containing protein</fullName>
    </recommendedName>
</protein>
<dbReference type="GeneID" id="17089952"/>
<dbReference type="Proteomes" id="UP000030680">
    <property type="component" value="Unassembled WGS sequence"/>
</dbReference>
<accession>M2Y5Q5</accession>
<dbReference type="RefSeq" id="XP_005707813.1">
    <property type="nucleotide sequence ID" value="XM_005707756.1"/>
</dbReference>
<evidence type="ECO:0000313" key="5">
    <source>
        <dbReference type="Proteomes" id="UP000030680"/>
    </source>
</evidence>
<dbReference type="GO" id="GO:0005737">
    <property type="term" value="C:cytoplasm"/>
    <property type="evidence" value="ECO:0007669"/>
    <property type="project" value="UniProtKB-SubCell"/>
</dbReference>
<dbReference type="KEGG" id="gsl:Gasu_15320"/>
<name>M2Y5Q5_GALSU</name>